<gene>
    <name evidence="1" type="ORF">FKG94_05170</name>
</gene>
<dbReference type="AlphaFoldDB" id="A0A545U3L4"/>
<keyword evidence="2" id="KW-1185">Reference proteome</keyword>
<accession>A0A545U3L4</accession>
<protein>
    <submittedName>
        <fullName evidence="1">Uncharacterized protein</fullName>
    </submittedName>
</protein>
<dbReference type="Gene3D" id="3.30.1460.10">
    <property type="match status" value="1"/>
</dbReference>
<evidence type="ECO:0000313" key="2">
    <source>
        <dbReference type="Proteomes" id="UP000319732"/>
    </source>
</evidence>
<name>A0A545U3L4_9GAMM</name>
<dbReference type="SUPFAM" id="SSF69635">
    <property type="entry name" value="Type III secretory system chaperone-like"/>
    <property type="match status" value="1"/>
</dbReference>
<organism evidence="1 2">
    <name type="scientific">Exilibacterium tricleocarpae</name>
    <dbReference type="NCBI Taxonomy" id="2591008"/>
    <lineage>
        <taxon>Bacteria</taxon>
        <taxon>Pseudomonadati</taxon>
        <taxon>Pseudomonadota</taxon>
        <taxon>Gammaproteobacteria</taxon>
        <taxon>Cellvibrionales</taxon>
        <taxon>Cellvibrionaceae</taxon>
        <taxon>Exilibacterium</taxon>
    </lineage>
</organism>
<evidence type="ECO:0000313" key="1">
    <source>
        <dbReference type="EMBL" id="TQV84058.1"/>
    </source>
</evidence>
<dbReference type="RefSeq" id="WP_142903138.1">
    <property type="nucleotide sequence ID" value="NZ_ML660089.1"/>
</dbReference>
<reference evidence="1 2" key="1">
    <citation type="submission" date="2019-06" db="EMBL/GenBank/DDBJ databases">
        <title>Whole genome sequence for Cellvibrionaceae sp. R142.</title>
        <authorList>
            <person name="Wang G."/>
        </authorList>
    </citation>
    <scope>NUCLEOTIDE SEQUENCE [LARGE SCALE GENOMIC DNA]</scope>
    <source>
        <strain evidence="1 2">R142</strain>
    </source>
</reference>
<proteinExistence type="predicted"/>
<comment type="caution">
    <text evidence="1">The sequence shown here is derived from an EMBL/GenBank/DDBJ whole genome shotgun (WGS) entry which is preliminary data.</text>
</comment>
<dbReference type="EMBL" id="VHSG01000006">
    <property type="protein sequence ID" value="TQV84058.1"/>
    <property type="molecule type" value="Genomic_DNA"/>
</dbReference>
<sequence>MTQIQQHQLIKSLSHEIGAQIPLVDGAAVIKFNDDEELWLEVPKNGKLLILHTAICPISSLGVNCKRLESVLELNSSLDVLKCGWLGFHTLTNTLRYFMALPVDLTTADVLIGIMKDCKDIKKNIDEILVL</sequence>
<dbReference type="Proteomes" id="UP000319732">
    <property type="component" value="Unassembled WGS sequence"/>
</dbReference>
<dbReference type="OrthoDB" id="7066646at2"/>